<dbReference type="GO" id="GO:0090307">
    <property type="term" value="P:mitotic spindle assembly"/>
    <property type="evidence" value="ECO:0007669"/>
    <property type="project" value="TreeGrafter"/>
</dbReference>
<comment type="subcellular location">
    <subcellularLocation>
        <location evidence="1">Cytoplasm</location>
        <location evidence="1">Cytoskeleton</location>
        <location evidence="1">Microtubule organizing center</location>
    </subcellularLocation>
</comment>
<name>T1IH26_STRMM</name>
<keyword evidence="4" id="KW-0206">Cytoskeleton</keyword>
<dbReference type="GO" id="GO:0005819">
    <property type="term" value="C:spindle"/>
    <property type="evidence" value="ECO:0007669"/>
    <property type="project" value="TreeGrafter"/>
</dbReference>
<dbReference type="AlphaFoldDB" id="T1IH26"/>
<proteinExistence type="inferred from homology"/>
<dbReference type="GO" id="GO:0031021">
    <property type="term" value="C:interphase microtubule organizing center"/>
    <property type="evidence" value="ECO:0007669"/>
    <property type="project" value="TreeGrafter"/>
</dbReference>
<dbReference type="GO" id="GO:0000931">
    <property type="term" value="C:gamma-tubulin ring complex"/>
    <property type="evidence" value="ECO:0007669"/>
    <property type="project" value="InterPro"/>
</dbReference>
<dbReference type="STRING" id="126957.T1IH26"/>
<accession>T1IH26</accession>
<dbReference type="GO" id="GO:0051415">
    <property type="term" value="P:microtubule nucleation by interphase microtubule organizing center"/>
    <property type="evidence" value="ECO:0007669"/>
    <property type="project" value="TreeGrafter"/>
</dbReference>
<reference evidence="5" key="2">
    <citation type="submission" date="2015-02" db="UniProtKB">
        <authorList>
            <consortium name="EnsemblMetazoa"/>
        </authorList>
    </citation>
    <scope>IDENTIFICATION</scope>
</reference>
<evidence type="ECO:0000256" key="4">
    <source>
        <dbReference type="ARBA" id="ARBA00023212"/>
    </source>
</evidence>
<dbReference type="InterPro" id="IPR022214">
    <property type="entry name" value="MZT1"/>
</dbReference>
<dbReference type="EMBL" id="JH429682">
    <property type="status" value="NOT_ANNOTATED_CDS"/>
    <property type="molecule type" value="Genomic_DNA"/>
</dbReference>
<evidence type="ECO:0008006" key="7">
    <source>
        <dbReference type="Google" id="ProtNLM"/>
    </source>
</evidence>
<dbReference type="PANTHER" id="PTHR28520">
    <property type="entry name" value="MITOTIC-SPINDLE ORGANIZING PROTEIN 1"/>
    <property type="match status" value="1"/>
</dbReference>
<comment type="similarity">
    <text evidence="2">Belongs to the MOZART1 family.</text>
</comment>
<dbReference type="OMA" id="QNVSNNM"/>
<protein>
    <recommendedName>
        <fullName evidence="7">Mitotic-spindle organizing protein 1</fullName>
    </recommendedName>
</protein>
<dbReference type="eggNOG" id="ENOG502S6UI">
    <property type="taxonomic scope" value="Eukaryota"/>
</dbReference>
<keyword evidence="3" id="KW-0963">Cytoplasm</keyword>
<dbReference type="HOGENOM" id="CLU_160285_0_1_1"/>
<dbReference type="Proteomes" id="UP000014500">
    <property type="component" value="Unassembled WGS sequence"/>
</dbReference>
<evidence type="ECO:0000313" key="5">
    <source>
        <dbReference type="EnsemblMetazoa" id="SMAR000130-PA"/>
    </source>
</evidence>
<dbReference type="EnsemblMetazoa" id="SMAR000130-RA">
    <property type="protein sequence ID" value="SMAR000130-PA"/>
    <property type="gene ID" value="SMAR000130"/>
</dbReference>
<dbReference type="PANTHER" id="PTHR28520:SF2">
    <property type="entry name" value="MITOTIC-SPINDLE ORGANIZING PROTEIN 1"/>
    <property type="match status" value="1"/>
</dbReference>
<organism evidence="5 6">
    <name type="scientific">Strigamia maritima</name>
    <name type="common">European centipede</name>
    <name type="synonym">Geophilus maritimus</name>
    <dbReference type="NCBI Taxonomy" id="126957"/>
    <lineage>
        <taxon>Eukaryota</taxon>
        <taxon>Metazoa</taxon>
        <taxon>Ecdysozoa</taxon>
        <taxon>Arthropoda</taxon>
        <taxon>Myriapoda</taxon>
        <taxon>Chilopoda</taxon>
        <taxon>Pleurostigmophora</taxon>
        <taxon>Geophilomorpha</taxon>
        <taxon>Linotaeniidae</taxon>
        <taxon>Strigamia</taxon>
    </lineage>
</organism>
<keyword evidence="6" id="KW-1185">Reference proteome</keyword>
<reference evidence="6" key="1">
    <citation type="submission" date="2011-05" db="EMBL/GenBank/DDBJ databases">
        <authorList>
            <person name="Richards S.R."/>
            <person name="Qu J."/>
            <person name="Jiang H."/>
            <person name="Jhangiani S.N."/>
            <person name="Agravi P."/>
            <person name="Goodspeed R."/>
            <person name="Gross S."/>
            <person name="Mandapat C."/>
            <person name="Jackson L."/>
            <person name="Mathew T."/>
            <person name="Pu L."/>
            <person name="Thornton R."/>
            <person name="Saada N."/>
            <person name="Wilczek-Boney K.B."/>
            <person name="Lee S."/>
            <person name="Kovar C."/>
            <person name="Wu Y."/>
            <person name="Scherer S.E."/>
            <person name="Worley K.C."/>
            <person name="Muzny D.M."/>
            <person name="Gibbs R."/>
        </authorList>
    </citation>
    <scope>NUCLEOTIDE SEQUENCE</scope>
    <source>
        <strain evidence="6">Brora</strain>
    </source>
</reference>
<dbReference type="PhylomeDB" id="T1IH26"/>
<sequence>MADTETSPIIAAKETFETLKEISKLLNTGLDAETLSICVRLCENGVNPEALATVIKELRKETAGLKNTEEK</sequence>
<evidence type="ECO:0000256" key="1">
    <source>
        <dbReference type="ARBA" id="ARBA00004267"/>
    </source>
</evidence>
<evidence type="ECO:0000313" key="6">
    <source>
        <dbReference type="Proteomes" id="UP000014500"/>
    </source>
</evidence>
<evidence type="ECO:0000256" key="2">
    <source>
        <dbReference type="ARBA" id="ARBA00011015"/>
    </source>
</evidence>
<evidence type="ECO:0000256" key="3">
    <source>
        <dbReference type="ARBA" id="ARBA00022490"/>
    </source>
</evidence>
<dbReference type="Pfam" id="PF12554">
    <property type="entry name" value="MOZART1"/>
    <property type="match status" value="1"/>
</dbReference>
<dbReference type="GO" id="GO:0033566">
    <property type="term" value="P:gamma-tubulin complex localization"/>
    <property type="evidence" value="ECO:0007669"/>
    <property type="project" value="InterPro"/>
</dbReference>
<dbReference type="GO" id="GO:0005813">
    <property type="term" value="C:centrosome"/>
    <property type="evidence" value="ECO:0007669"/>
    <property type="project" value="TreeGrafter"/>
</dbReference>